<protein>
    <submittedName>
        <fullName evidence="2">Polysaccharide pyruvyl transferase family protein</fullName>
        <ecNumber evidence="2">2.4.-.-</ecNumber>
    </submittedName>
</protein>
<comment type="caution">
    <text evidence="2">The sequence shown here is derived from an EMBL/GenBank/DDBJ whole genome shotgun (WGS) entry which is preliminary data.</text>
</comment>
<evidence type="ECO:0000313" key="2">
    <source>
        <dbReference type="EMBL" id="MEH1545866.1"/>
    </source>
</evidence>
<proteinExistence type="predicted"/>
<accession>A0AB35XFR9</accession>
<sequence length="288" mass="31478">MTTLSEAMGGTKAVVRKYAPKSLMWRVAPIRLYWAGSNDENANFGDQLSPLLIRNLFGASVKYSGIGAADMVAVGSILEGAQNLAETRPWIWGSGFIEPGGPWNGPDVTVLALRGALSMERFVQAGYPEVPLGDPGILVRQALSHLQRQPSDRIGFVPHFTERDNERSREIASHPSVKLINVCAPVEDVVSEILQCRLVLSSSLHGLIVSDSFGVPNQWIEPGPGVTGGRYKFDDYYSAFGVKRGPVDPVEMIREADHVVSSWRPLPHQAAIEAGLMKAFPIHRRRVG</sequence>
<dbReference type="Proteomes" id="UP001309299">
    <property type="component" value="Unassembled WGS sequence"/>
</dbReference>
<keyword evidence="2" id="KW-0328">Glycosyltransferase</keyword>
<reference evidence="2" key="1">
    <citation type="submission" date="2024-02" db="EMBL/GenBank/DDBJ databases">
        <title>Bacterial skin colonization with Propionibacterium avidum as a risk factor for Periprosthetic Joint Infections - a single-center prospective study.</title>
        <authorList>
            <person name="Achermann Y."/>
        </authorList>
    </citation>
    <scope>NUCLEOTIDE SEQUENCE</scope>
    <source>
        <strain evidence="2">PAVI-2017310195</strain>
    </source>
</reference>
<dbReference type="EC" id="2.4.-.-" evidence="2"/>
<dbReference type="AlphaFoldDB" id="A0AB35XFR9"/>
<evidence type="ECO:0000313" key="3">
    <source>
        <dbReference type="Proteomes" id="UP001309299"/>
    </source>
</evidence>
<dbReference type="EMBL" id="JBAKUA010000002">
    <property type="protein sequence ID" value="MEH1545866.1"/>
    <property type="molecule type" value="Genomic_DNA"/>
</dbReference>
<organism evidence="2 3">
    <name type="scientific">Cutibacterium avidum</name>
    <dbReference type="NCBI Taxonomy" id="33010"/>
    <lineage>
        <taxon>Bacteria</taxon>
        <taxon>Bacillati</taxon>
        <taxon>Actinomycetota</taxon>
        <taxon>Actinomycetes</taxon>
        <taxon>Propionibacteriales</taxon>
        <taxon>Propionibacteriaceae</taxon>
        <taxon>Cutibacterium</taxon>
    </lineage>
</organism>
<gene>
    <name evidence="2" type="ORF">V7F78_02300</name>
</gene>
<dbReference type="RefSeq" id="WP_334353172.1">
    <property type="nucleotide sequence ID" value="NZ_JBAKUA010000002.1"/>
</dbReference>
<keyword evidence="2" id="KW-0808">Transferase</keyword>
<feature type="domain" description="Polysaccharide pyruvyl transferase" evidence="1">
    <location>
        <begin position="151"/>
        <end position="217"/>
    </location>
</feature>
<name>A0AB35XFR9_9ACTN</name>
<dbReference type="GO" id="GO:0016757">
    <property type="term" value="F:glycosyltransferase activity"/>
    <property type="evidence" value="ECO:0007669"/>
    <property type="project" value="UniProtKB-KW"/>
</dbReference>
<evidence type="ECO:0000259" key="1">
    <source>
        <dbReference type="Pfam" id="PF04230"/>
    </source>
</evidence>
<dbReference type="InterPro" id="IPR007345">
    <property type="entry name" value="Polysacch_pyruvyl_Trfase"/>
</dbReference>
<dbReference type="Pfam" id="PF04230">
    <property type="entry name" value="PS_pyruv_trans"/>
    <property type="match status" value="1"/>
</dbReference>